<feature type="signal peptide" evidence="2">
    <location>
        <begin position="1"/>
        <end position="18"/>
    </location>
</feature>
<accession>A0A2H3J6K3</accession>
<reference evidence="3 4" key="1">
    <citation type="journal article" date="2012" name="Science">
        <title>The Paleozoic origin of enzymatic lignin decomposition reconstructed from 31 fungal genomes.</title>
        <authorList>
            <person name="Floudas D."/>
            <person name="Binder M."/>
            <person name="Riley R."/>
            <person name="Barry K."/>
            <person name="Blanchette R.A."/>
            <person name="Henrissat B."/>
            <person name="Martinez A.T."/>
            <person name="Otillar R."/>
            <person name="Spatafora J.W."/>
            <person name="Yadav J.S."/>
            <person name="Aerts A."/>
            <person name="Benoit I."/>
            <person name="Boyd A."/>
            <person name="Carlson A."/>
            <person name="Copeland A."/>
            <person name="Coutinho P.M."/>
            <person name="de Vries R.P."/>
            <person name="Ferreira P."/>
            <person name="Findley K."/>
            <person name="Foster B."/>
            <person name="Gaskell J."/>
            <person name="Glotzer D."/>
            <person name="Gorecki P."/>
            <person name="Heitman J."/>
            <person name="Hesse C."/>
            <person name="Hori C."/>
            <person name="Igarashi K."/>
            <person name="Jurgens J.A."/>
            <person name="Kallen N."/>
            <person name="Kersten P."/>
            <person name="Kohler A."/>
            <person name="Kuees U."/>
            <person name="Kumar T.K.A."/>
            <person name="Kuo A."/>
            <person name="LaButti K."/>
            <person name="Larrondo L.F."/>
            <person name="Lindquist E."/>
            <person name="Ling A."/>
            <person name="Lombard V."/>
            <person name="Lucas S."/>
            <person name="Lundell T."/>
            <person name="Martin R."/>
            <person name="McLaughlin D.J."/>
            <person name="Morgenstern I."/>
            <person name="Morin E."/>
            <person name="Murat C."/>
            <person name="Nagy L.G."/>
            <person name="Nolan M."/>
            <person name="Ohm R.A."/>
            <person name="Patyshakuliyeva A."/>
            <person name="Rokas A."/>
            <person name="Ruiz-Duenas F.J."/>
            <person name="Sabat G."/>
            <person name="Salamov A."/>
            <person name="Samejima M."/>
            <person name="Schmutz J."/>
            <person name="Slot J.C."/>
            <person name="St John F."/>
            <person name="Stenlid J."/>
            <person name="Sun H."/>
            <person name="Sun S."/>
            <person name="Syed K."/>
            <person name="Tsang A."/>
            <person name="Wiebenga A."/>
            <person name="Young D."/>
            <person name="Pisabarro A."/>
            <person name="Eastwood D.C."/>
            <person name="Martin F."/>
            <person name="Cullen D."/>
            <person name="Grigoriev I.V."/>
            <person name="Hibbett D.S."/>
        </authorList>
    </citation>
    <scope>NUCLEOTIDE SEQUENCE [LARGE SCALE GENOMIC DNA]</scope>
    <source>
        <strain evidence="3 4">MD-104</strain>
    </source>
</reference>
<feature type="transmembrane region" description="Helical" evidence="1">
    <location>
        <begin position="76"/>
        <end position="95"/>
    </location>
</feature>
<evidence type="ECO:0000256" key="2">
    <source>
        <dbReference type="SAM" id="SignalP"/>
    </source>
</evidence>
<evidence type="ECO:0000313" key="4">
    <source>
        <dbReference type="Proteomes" id="UP000218811"/>
    </source>
</evidence>
<organism evidence="3 4">
    <name type="scientific">Wolfiporia cocos (strain MD-104)</name>
    <name type="common">Brown rot fungus</name>
    <dbReference type="NCBI Taxonomy" id="742152"/>
    <lineage>
        <taxon>Eukaryota</taxon>
        <taxon>Fungi</taxon>
        <taxon>Dikarya</taxon>
        <taxon>Basidiomycota</taxon>
        <taxon>Agaricomycotina</taxon>
        <taxon>Agaricomycetes</taxon>
        <taxon>Polyporales</taxon>
        <taxon>Phaeolaceae</taxon>
        <taxon>Wolfiporia</taxon>
    </lineage>
</organism>
<dbReference type="EMBL" id="KB467942">
    <property type="protein sequence ID" value="PCH37892.1"/>
    <property type="molecule type" value="Genomic_DNA"/>
</dbReference>
<dbReference type="OMA" id="PFFPRAY"/>
<keyword evidence="2" id="KW-0732">Signal</keyword>
<proteinExistence type="predicted"/>
<keyword evidence="1" id="KW-0812">Transmembrane</keyword>
<gene>
    <name evidence="3" type="ORF">WOLCODRAFT_114401</name>
</gene>
<keyword evidence="1" id="KW-0472">Membrane</keyword>
<feature type="chain" id="PRO_5013957750" evidence="2">
    <location>
        <begin position="19"/>
        <end position="415"/>
    </location>
</feature>
<dbReference type="OrthoDB" id="3059868at2759"/>
<dbReference type="Proteomes" id="UP000218811">
    <property type="component" value="Unassembled WGS sequence"/>
</dbReference>
<keyword evidence="4" id="KW-1185">Reference proteome</keyword>
<evidence type="ECO:0000313" key="3">
    <source>
        <dbReference type="EMBL" id="PCH37892.1"/>
    </source>
</evidence>
<evidence type="ECO:0000256" key="1">
    <source>
        <dbReference type="SAM" id="Phobius"/>
    </source>
</evidence>
<keyword evidence="1" id="KW-1133">Transmembrane helix</keyword>
<protein>
    <submittedName>
        <fullName evidence="3">Uncharacterized protein</fullName>
    </submittedName>
</protein>
<name>A0A2H3J6K3_WOLCO</name>
<dbReference type="AlphaFoldDB" id="A0A2H3J6K3"/>
<sequence>MLLSLYTLLLHFIRITSLWSGFDESALTHIYNQPLVHDIVHLPLRVSGFLNNQCSQYKDFCPLFTCLGFAINSAPFTTGLIALLVFSFAVFFWALPVRGSSRQTPLINTRKALHALLQVLTPTCSLWSPTYLQVAQQAAASRGCMIRLPLDALLNDLISGRTELRNAKDDLPLLLTNSLYADNWRIQLRINKFWWADIFSWTLAAQLSSLSNDLTVASISYSPYYEDAMKDSCGLSLDGIPYARAEAYIRMLQSSLPPCTSIVIDVTTRGTAVSFLNSSFILASLPFLPRRHVHRKLEVNLHSIKNLRVSETDAWSPTSRMVSPAPLLTTLSQTLQLLASGQTPLTIESVRNTSDEDANLLRAYVQDLEENQVVRDDFVRKWNIEGWREERLYAVWEAAVLDAKLLERWTIVVRK</sequence>